<gene>
    <name evidence="5" type="ORF">SPHA_24715</name>
</gene>
<dbReference type="PANTHER" id="PTHR15574">
    <property type="entry name" value="WD REPEAT DOMAIN-CONTAINING FAMILY"/>
    <property type="match status" value="1"/>
</dbReference>
<feature type="compositionally biased region" description="Acidic residues" evidence="4">
    <location>
        <begin position="689"/>
        <end position="702"/>
    </location>
</feature>
<dbReference type="InterPro" id="IPR001680">
    <property type="entry name" value="WD40_rpt"/>
</dbReference>
<feature type="compositionally biased region" description="Acidic residues" evidence="4">
    <location>
        <begin position="211"/>
        <end position="241"/>
    </location>
</feature>
<feature type="region of interest" description="Disordered" evidence="4">
    <location>
        <begin position="118"/>
        <end position="264"/>
    </location>
</feature>
<accession>A0A812BYY0</accession>
<dbReference type="PROSITE" id="PS50082">
    <property type="entry name" value="WD_REPEATS_2"/>
    <property type="match status" value="1"/>
</dbReference>
<evidence type="ECO:0000256" key="1">
    <source>
        <dbReference type="ARBA" id="ARBA00022574"/>
    </source>
</evidence>
<feature type="compositionally biased region" description="Basic and acidic residues" evidence="4">
    <location>
        <begin position="192"/>
        <end position="204"/>
    </location>
</feature>
<dbReference type="PANTHER" id="PTHR15574:SF21">
    <property type="entry name" value="DDB1- AND CUL4-ASSOCIATED FACTOR 8"/>
    <property type="match status" value="1"/>
</dbReference>
<dbReference type="GO" id="GO:0080008">
    <property type="term" value="C:Cul4-RING E3 ubiquitin ligase complex"/>
    <property type="evidence" value="ECO:0007669"/>
    <property type="project" value="TreeGrafter"/>
</dbReference>
<feature type="compositionally biased region" description="Basic and acidic residues" evidence="4">
    <location>
        <begin position="81"/>
        <end position="92"/>
    </location>
</feature>
<dbReference type="SUPFAM" id="SSF50978">
    <property type="entry name" value="WD40 repeat-like"/>
    <property type="match status" value="1"/>
</dbReference>
<dbReference type="Pfam" id="PF00400">
    <property type="entry name" value="WD40"/>
    <property type="match status" value="3"/>
</dbReference>
<name>A0A812BYY0_ACAPH</name>
<feature type="compositionally biased region" description="Polar residues" evidence="4">
    <location>
        <begin position="44"/>
        <end position="59"/>
    </location>
</feature>
<sequence length="710" mass="79618">MAESGLQMDANNCDVDDSNSNNHCTKEKQLLDSKDTTDNHVSEENQNYKTGTSNLSSKNPGLKIDLEENNTEDLELSLSSLKKDDSGVDFEKSPASMSAQEGTILSDCSESISESLTDSAACSCTNSVSDTKFEEKSKANISDDDQDDFPSLDIQDNKLDDKEDSNNLQRTAEKMDLDTQGVDDSNSNSKSDSVEKRKPRRELIESSNSDSDIEDKDDDDDDDDDEEEDLDADDDDNDDDEVGSKKLSSDSEEETEMDYDSSKMPKHTWKAISDLYSREYGHSTKTPASLFREKVTSSLQMVQRFCLQYKMEYHDGCVNALNFNRIGTLLASGSDDLNIVLWNWVRSRPALVFDSGHRSNIFQAKFMPFSGDCHVVSCARDGQVRLAELSLTGVCKGTKKLAQHKGAAHKLALELDSPHVFLSCGEDAMTFEIDLRQEKPNKLVATKENDKKVPLYSIHSNPVNSFEFCVGGRDHYLRIYDKRKIAENISGGVLKKFCPHHLIDSSIKANVTCACYNYNGTEVLGTYNDEDIYLFNNLHSDEADYIHRYQGHRNNATVKGVNFYGPKSEFIVSGSDCGHIFLWDKETESIVQFMKGDEGGVINVLEPHPLAPFLATSGLDSDVKIWAPTSEEPTKLKGLKKTTRMNTKQREIERVQEPDMIDGQMLWFLMHLQRRRARQDGDDGLSSSDDSDLVSDDDEEESERIQCSQS</sequence>
<dbReference type="OrthoDB" id="4869960at2759"/>
<protein>
    <submittedName>
        <fullName evidence="5">DCAF8</fullName>
    </submittedName>
</protein>
<dbReference type="Gene3D" id="2.130.10.10">
    <property type="entry name" value="YVTN repeat-like/Quinoprotein amine dehydrogenase"/>
    <property type="match status" value="1"/>
</dbReference>
<evidence type="ECO:0000256" key="2">
    <source>
        <dbReference type="ARBA" id="ARBA00022737"/>
    </source>
</evidence>
<dbReference type="InterPro" id="IPR045151">
    <property type="entry name" value="DCAF8"/>
</dbReference>
<dbReference type="Proteomes" id="UP000597762">
    <property type="component" value="Unassembled WGS sequence"/>
</dbReference>
<dbReference type="SMART" id="SM00320">
    <property type="entry name" value="WD40"/>
    <property type="match status" value="7"/>
</dbReference>
<keyword evidence="6" id="KW-1185">Reference proteome</keyword>
<feature type="region of interest" description="Disordered" evidence="4">
    <location>
        <begin position="678"/>
        <end position="710"/>
    </location>
</feature>
<feature type="compositionally biased region" description="Acidic residues" evidence="4">
    <location>
        <begin position="250"/>
        <end position="259"/>
    </location>
</feature>
<evidence type="ECO:0000313" key="6">
    <source>
        <dbReference type="Proteomes" id="UP000597762"/>
    </source>
</evidence>
<dbReference type="GO" id="GO:0005737">
    <property type="term" value="C:cytoplasm"/>
    <property type="evidence" value="ECO:0007669"/>
    <property type="project" value="TreeGrafter"/>
</dbReference>
<dbReference type="InterPro" id="IPR015943">
    <property type="entry name" value="WD40/YVTN_repeat-like_dom_sf"/>
</dbReference>
<evidence type="ECO:0000256" key="4">
    <source>
        <dbReference type="SAM" id="MobiDB-lite"/>
    </source>
</evidence>
<feature type="repeat" description="WD" evidence="3">
    <location>
        <begin position="311"/>
        <end position="343"/>
    </location>
</feature>
<dbReference type="EMBL" id="CAHIKZ030000927">
    <property type="protein sequence ID" value="CAE1245424.1"/>
    <property type="molecule type" value="Genomic_DNA"/>
</dbReference>
<keyword evidence="1 3" id="KW-0853">WD repeat</keyword>
<comment type="caution">
    <text evidence="5">The sequence shown here is derived from an EMBL/GenBank/DDBJ whole genome shotgun (WGS) entry which is preliminary data.</text>
</comment>
<feature type="compositionally biased region" description="Basic and acidic residues" evidence="4">
    <location>
        <begin position="24"/>
        <end position="43"/>
    </location>
</feature>
<dbReference type="InterPro" id="IPR036322">
    <property type="entry name" value="WD40_repeat_dom_sf"/>
</dbReference>
<feature type="compositionally biased region" description="Low complexity" evidence="4">
    <location>
        <begin position="9"/>
        <end position="22"/>
    </location>
</feature>
<evidence type="ECO:0000256" key="3">
    <source>
        <dbReference type="PROSITE-ProRule" id="PRU00221"/>
    </source>
</evidence>
<feature type="compositionally biased region" description="Basic and acidic residues" evidence="4">
    <location>
        <begin position="155"/>
        <end position="177"/>
    </location>
</feature>
<feature type="region of interest" description="Disordered" evidence="4">
    <location>
        <begin position="80"/>
        <end position="103"/>
    </location>
</feature>
<dbReference type="PROSITE" id="PS50294">
    <property type="entry name" value="WD_REPEATS_REGION"/>
    <property type="match status" value="1"/>
</dbReference>
<proteinExistence type="predicted"/>
<organism evidence="5 6">
    <name type="scientific">Acanthosepion pharaonis</name>
    <name type="common">Pharaoh cuttlefish</name>
    <name type="synonym">Sepia pharaonis</name>
    <dbReference type="NCBI Taxonomy" id="158019"/>
    <lineage>
        <taxon>Eukaryota</taxon>
        <taxon>Metazoa</taxon>
        <taxon>Spiralia</taxon>
        <taxon>Lophotrochozoa</taxon>
        <taxon>Mollusca</taxon>
        <taxon>Cephalopoda</taxon>
        <taxon>Coleoidea</taxon>
        <taxon>Decapodiformes</taxon>
        <taxon>Sepiida</taxon>
        <taxon>Sepiina</taxon>
        <taxon>Sepiidae</taxon>
        <taxon>Acanthosepion</taxon>
    </lineage>
</organism>
<dbReference type="AlphaFoldDB" id="A0A812BYY0"/>
<feature type="compositionally biased region" description="Polar residues" evidence="4">
    <location>
        <begin position="118"/>
        <end position="130"/>
    </location>
</feature>
<reference evidence="5" key="1">
    <citation type="submission" date="2021-01" db="EMBL/GenBank/DDBJ databases">
        <authorList>
            <person name="Li R."/>
            <person name="Bekaert M."/>
        </authorList>
    </citation>
    <scope>NUCLEOTIDE SEQUENCE</scope>
    <source>
        <strain evidence="5">Farmed</strain>
    </source>
</reference>
<feature type="region of interest" description="Disordered" evidence="4">
    <location>
        <begin position="1"/>
        <end position="63"/>
    </location>
</feature>
<keyword evidence="2" id="KW-0677">Repeat</keyword>
<evidence type="ECO:0000313" key="5">
    <source>
        <dbReference type="EMBL" id="CAE1245424.1"/>
    </source>
</evidence>